<dbReference type="Proteomes" id="UP000238479">
    <property type="component" value="Chromosome 2"/>
</dbReference>
<keyword evidence="2" id="KW-1185">Reference proteome</keyword>
<evidence type="ECO:0000313" key="1">
    <source>
        <dbReference type="EMBL" id="PRQ51082.1"/>
    </source>
</evidence>
<dbReference type="EMBL" id="PDCK01000040">
    <property type="protein sequence ID" value="PRQ51082.1"/>
    <property type="molecule type" value="Genomic_DNA"/>
</dbReference>
<organism evidence="1 2">
    <name type="scientific">Rosa chinensis</name>
    <name type="common">China rose</name>
    <dbReference type="NCBI Taxonomy" id="74649"/>
    <lineage>
        <taxon>Eukaryota</taxon>
        <taxon>Viridiplantae</taxon>
        <taxon>Streptophyta</taxon>
        <taxon>Embryophyta</taxon>
        <taxon>Tracheophyta</taxon>
        <taxon>Spermatophyta</taxon>
        <taxon>Magnoliopsida</taxon>
        <taxon>eudicotyledons</taxon>
        <taxon>Gunneridae</taxon>
        <taxon>Pentapetalae</taxon>
        <taxon>rosids</taxon>
        <taxon>fabids</taxon>
        <taxon>Rosales</taxon>
        <taxon>Rosaceae</taxon>
        <taxon>Rosoideae</taxon>
        <taxon>Rosoideae incertae sedis</taxon>
        <taxon>Rosa</taxon>
    </lineage>
</organism>
<reference evidence="1 2" key="1">
    <citation type="journal article" date="2018" name="Nat. Genet.">
        <title>The Rosa genome provides new insights in the design of modern roses.</title>
        <authorList>
            <person name="Bendahmane M."/>
        </authorList>
    </citation>
    <scope>NUCLEOTIDE SEQUENCE [LARGE SCALE GENOMIC DNA]</scope>
    <source>
        <strain evidence="2">cv. Old Blush</strain>
    </source>
</reference>
<accession>A0A2P6RXD4</accession>
<gene>
    <name evidence="1" type="ORF">RchiOBHm_Chr2g0140391</name>
</gene>
<proteinExistence type="predicted"/>
<comment type="caution">
    <text evidence="1">The sequence shown here is derived from an EMBL/GenBank/DDBJ whole genome shotgun (WGS) entry which is preliminary data.</text>
</comment>
<protein>
    <submittedName>
        <fullName evidence="1">Uncharacterized protein</fullName>
    </submittedName>
</protein>
<dbReference type="Gramene" id="PRQ51082">
    <property type="protein sequence ID" value="PRQ51082"/>
    <property type="gene ID" value="RchiOBHm_Chr2g0140391"/>
</dbReference>
<evidence type="ECO:0000313" key="2">
    <source>
        <dbReference type="Proteomes" id="UP000238479"/>
    </source>
</evidence>
<dbReference type="AlphaFoldDB" id="A0A2P6RXD4"/>
<sequence length="50" mass="5826">MELFGLKLGFDGTGFGWSSWIVDDWGMELRLLSGFCQWEREAFDNGFLFI</sequence>
<name>A0A2P6RXD4_ROSCH</name>